<keyword evidence="3" id="KW-1185">Reference proteome</keyword>
<dbReference type="AlphaFoldDB" id="A0ABD3RSF1"/>
<feature type="region of interest" description="Disordered" evidence="1">
    <location>
        <begin position="1"/>
        <end position="29"/>
    </location>
</feature>
<name>A0ABD3RSF1_9STRA</name>
<evidence type="ECO:0000313" key="3">
    <source>
        <dbReference type="Proteomes" id="UP001530377"/>
    </source>
</evidence>
<proteinExistence type="predicted"/>
<dbReference type="EMBL" id="JALLPB020000178">
    <property type="protein sequence ID" value="KAL3815867.1"/>
    <property type="molecule type" value="Genomic_DNA"/>
</dbReference>
<feature type="compositionally biased region" description="Polar residues" evidence="1">
    <location>
        <begin position="16"/>
        <end position="29"/>
    </location>
</feature>
<comment type="caution">
    <text evidence="2">The sequence shown here is derived from an EMBL/GenBank/DDBJ whole genome shotgun (WGS) entry which is preliminary data.</text>
</comment>
<organism evidence="2 3">
    <name type="scientific">Cyclostephanos tholiformis</name>
    <dbReference type="NCBI Taxonomy" id="382380"/>
    <lineage>
        <taxon>Eukaryota</taxon>
        <taxon>Sar</taxon>
        <taxon>Stramenopiles</taxon>
        <taxon>Ochrophyta</taxon>
        <taxon>Bacillariophyta</taxon>
        <taxon>Coscinodiscophyceae</taxon>
        <taxon>Thalassiosirophycidae</taxon>
        <taxon>Stephanodiscales</taxon>
        <taxon>Stephanodiscaceae</taxon>
        <taxon>Cyclostephanos</taxon>
    </lineage>
</organism>
<dbReference type="Proteomes" id="UP001530377">
    <property type="component" value="Unassembled WGS sequence"/>
</dbReference>
<protein>
    <submittedName>
        <fullName evidence="2">Uncharacterized protein</fullName>
    </submittedName>
</protein>
<evidence type="ECO:0000313" key="2">
    <source>
        <dbReference type="EMBL" id="KAL3815867.1"/>
    </source>
</evidence>
<sequence length="115" mass="11964">MLPSNGLRGGGAMPAASTQHYVPQSGTQLAQQLDLEPRYFVLDQILRPIEVDEVPPGAISGRSSSSLTSSRPGGGARSSTSVEENASLLGGSSSLLTPSVGMDRNGSDEPVRRKK</sequence>
<feature type="compositionally biased region" description="Low complexity" evidence="1">
    <location>
        <begin position="87"/>
        <end position="96"/>
    </location>
</feature>
<gene>
    <name evidence="2" type="ORF">ACHAXA_010257</name>
</gene>
<accession>A0ABD3RSF1</accession>
<evidence type="ECO:0000256" key="1">
    <source>
        <dbReference type="SAM" id="MobiDB-lite"/>
    </source>
</evidence>
<feature type="compositionally biased region" description="Basic and acidic residues" evidence="1">
    <location>
        <begin position="105"/>
        <end position="115"/>
    </location>
</feature>
<reference evidence="2 3" key="1">
    <citation type="submission" date="2024-10" db="EMBL/GenBank/DDBJ databases">
        <title>Updated reference genomes for cyclostephanoid diatoms.</title>
        <authorList>
            <person name="Roberts W.R."/>
            <person name="Alverson A.J."/>
        </authorList>
    </citation>
    <scope>NUCLEOTIDE SEQUENCE [LARGE SCALE GENOMIC DNA]</scope>
    <source>
        <strain evidence="2 3">AJA228-03</strain>
    </source>
</reference>
<feature type="compositionally biased region" description="Low complexity" evidence="1">
    <location>
        <begin position="60"/>
        <end position="71"/>
    </location>
</feature>
<feature type="region of interest" description="Disordered" evidence="1">
    <location>
        <begin position="51"/>
        <end position="115"/>
    </location>
</feature>